<accession>A0AC35TTD4</accession>
<sequence length="236" mass="26932">MSHKIRKIGGLNARSLGNDDTLLLLARQVSDLDIDVLSITETKRMQETYSYAGSHVGYFGDFDKIGGIGFLIKCEPSKYVTDVRFVGIRLGRIDFVVDGIKTTVVCAYSPTNDDKYHKDVITFYRDLEALINSKVYDKLFICNDFNGHIPVSTRHRGAVNSFTPDDGTSNRNGELLTQFAESYDLRILNRSFLKRRNMKWTWQSTNLQNTRTEIDYILTDKFTAKGCRNLEVKSKT</sequence>
<dbReference type="Proteomes" id="UP000095286">
    <property type="component" value="Unplaced"/>
</dbReference>
<protein>
    <submittedName>
        <fullName evidence="2">Endo/exonuclease/phosphatase domain-containing protein</fullName>
    </submittedName>
</protein>
<dbReference type="WBParaSite" id="RSKR_0000387800.1">
    <property type="protein sequence ID" value="RSKR_0000387800.1"/>
    <property type="gene ID" value="RSKR_0000387800"/>
</dbReference>
<organism evidence="1 2">
    <name type="scientific">Rhabditophanes sp. KR3021</name>
    <dbReference type="NCBI Taxonomy" id="114890"/>
    <lineage>
        <taxon>Eukaryota</taxon>
        <taxon>Metazoa</taxon>
        <taxon>Ecdysozoa</taxon>
        <taxon>Nematoda</taxon>
        <taxon>Chromadorea</taxon>
        <taxon>Rhabditida</taxon>
        <taxon>Tylenchina</taxon>
        <taxon>Panagrolaimomorpha</taxon>
        <taxon>Strongyloidoidea</taxon>
        <taxon>Alloionematidae</taxon>
        <taxon>Rhabditophanes</taxon>
    </lineage>
</organism>
<evidence type="ECO:0000313" key="2">
    <source>
        <dbReference type="WBParaSite" id="RSKR_0000387800.1"/>
    </source>
</evidence>
<name>A0AC35TTD4_9BILA</name>
<evidence type="ECO:0000313" key="1">
    <source>
        <dbReference type="Proteomes" id="UP000095286"/>
    </source>
</evidence>
<reference evidence="2" key="1">
    <citation type="submission" date="2016-11" db="UniProtKB">
        <authorList>
            <consortium name="WormBaseParasite"/>
        </authorList>
    </citation>
    <scope>IDENTIFICATION</scope>
    <source>
        <strain evidence="2">KR3021</strain>
    </source>
</reference>
<proteinExistence type="predicted"/>